<evidence type="ECO:0000313" key="1">
    <source>
        <dbReference type="EMBL" id="KAA0048286.1"/>
    </source>
</evidence>
<evidence type="ECO:0000313" key="2">
    <source>
        <dbReference type="Proteomes" id="UP000321393"/>
    </source>
</evidence>
<comment type="caution">
    <text evidence="1">The sequence shown here is derived from an EMBL/GenBank/DDBJ whole genome shotgun (WGS) entry which is preliminary data.</text>
</comment>
<accession>A0A5A7U232</accession>
<sequence length="277" mass="31254">MSSPDVKVQQAQREKMVAMIFLNGLLPKFGMAKAHILSDLVLSFSKNNNPWVPRALDTMFRGIVMIIENQILQRLFVTTVDITFTSSPSSSCQWEDDNFFIYEVTSPAPSSSTNVPHSCPLLSRVYSRRPSPQPSNSCPPSMSNSSCDLGPSDDLSIAICKEETSDHSIFYRRSDNGIVLLVVYVYDIVITENDASDKKIRSQTKWYSDDANQQLVKGQLCKDPKRYRRLVRKLNYLTVTRPEIAHFASVVSQFMSSPIVDHWAAVEQILCYLKVAS</sequence>
<reference evidence="1 2" key="1">
    <citation type="submission" date="2019-08" db="EMBL/GenBank/DDBJ databases">
        <title>Draft genome sequences of two oriental melons (Cucumis melo L. var makuwa).</title>
        <authorList>
            <person name="Kwon S.-Y."/>
        </authorList>
    </citation>
    <scope>NUCLEOTIDE SEQUENCE [LARGE SCALE GENOMIC DNA]</scope>
    <source>
        <strain evidence="2">cv. SW 3</strain>
        <tissue evidence="1">Leaf</tissue>
    </source>
</reference>
<proteinExistence type="predicted"/>
<dbReference type="AlphaFoldDB" id="A0A5A7U232"/>
<organism evidence="1 2">
    <name type="scientific">Cucumis melo var. makuwa</name>
    <name type="common">Oriental melon</name>
    <dbReference type="NCBI Taxonomy" id="1194695"/>
    <lineage>
        <taxon>Eukaryota</taxon>
        <taxon>Viridiplantae</taxon>
        <taxon>Streptophyta</taxon>
        <taxon>Embryophyta</taxon>
        <taxon>Tracheophyta</taxon>
        <taxon>Spermatophyta</taxon>
        <taxon>Magnoliopsida</taxon>
        <taxon>eudicotyledons</taxon>
        <taxon>Gunneridae</taxon>
        <taxon>Pentapetalae</taxon>
        <taxon>rosids</taxon>
        <taxon>fabids</taxon>
        <taxon>Cucurbitales</taxon>
        <taxon>Cucurbitaceae</taxon>
        <taxon>Benincaseae</taxon>
        <taxon>Cucumis</taxon>
    </lineage>
</organism>
<dbReference type="PANTHER" id="PTHR11439:SF467">
    <property type="entry name" value="INTEGRASE CATALYTIC DOMAIN-CONTAINING PROTEIN"/>
    <property type="match status" value="1"/>
</dbReference>
<dbReference type="Proteomes" id="UP000321393">
    <property type="component" value="Unassembled WGS sequence"/>
</dbReference>
<dbReference type="EMBL" id="SSTE01012982">
    <property type="protein sequence ID" value="KAA0048286.1"/>
    <property type="molecule type" value="Genomic_DNA"/>
</dbReference>
<gene>
    <name evidence="1" type="ORF">E6C27_scaffold63G002140</name>
</gene>
<protein>
    <submittedName>
        <fullName evidence="1">Mitochondrial protein</fullName>
    </submittedName>
</protein>
<dbReference type="PANTHER" id="PTHR11439">
    <property type="entry name" value="GAG-POL-RELATED RETROTRANSPOSON"/>
    <property type="match status" value="1"/>
</dbReference>
<name>A0A5A7U232_CUCMM</name>